<dbReference type="InterPro" id="IPR023753">
    <property type="entry name" value="FAD/NAD-binding_dom"/>
</dbReference>
<feature type="non-terminal residue" evidence="2">
    <location>
        <position position="148"/>
    </location>
</feature>
<dbReference type="GO" id="GO:0050660">
    <property type="term" value="F:flavin adenine dinucleotide binding"/>
    <property type="evidence" value="ECO:0007669"/>
    <property type="project" value="TreeGrafter"/>
</dbReference>
<dbReference type="PRINTS" id="PR00368">
    <property type="entry name" value="FADPNR"/>
</dbReference>
<accession>A0A699W409</accession>
<protein>
    <submittedName>
        <fullName evidence="2">Dihydrolipoyl dehydrogenase, mitochondrial-like</fullName>
    </submittedName>
</protein>
<dbReference type="EMBL" id="BKCJ011563768">
    <property type="protein sequence ID" value="GFD41997.1"/>
    <property type="molecule type" value="Genomic_DNA"/>
</dbReference>
<evidence type="ECO:0000259" key="1">
    <source>
        <dbReference type="Pfam" id="PF07992"/>
    </source>
</evidence>
<dbReference type="AlphaFoldDB" id="A0A699W409"/>
<gene>
    <name evidence="2" type="ORF">Tci_913966</name>
</gene>
<sequence length="148" mass="15946">MAEATLPERLVIIGGGFIGLEFASMYAQFGSAVTLLDTNPTWLPREDEDMARTISNILTNKGVKLELGVCLLRVESSPDAEDVVVYENQQGETLRLPAAAILVATGRTPNVASLNLAAAGIEQDVRGFVQVNERLQTNVPHIWALGDV</sequence>
<proteinExistence type="predicted"/>
<dbReference type="PANTHER" id="PTHR43014:SF4">
    <property type="entry name" value="PYRIDINE NUCLEOTIDE-DISULFIDE OXIDOREDUCTASE RCLA-RELATED"/>
    <property type="match status" value="1"/>
</dbReference>
<dbReference type="GO" id="GO:0003955">
    <property type="term" value="F:NAD(P)H dehydrogenase (quinone) activity"/>
    <property type="evidence" value="ECO:0007669"/>
    <property type="project" value="TreeGrafter"/>
</dbReference>
<reference evidence="2" key="1">
    <citation type="journal article" date="2019" name="Sci. Rep.">
        <title>Draft genome of Tanacetum cinerariifolium, the natural source of mosquito coil.</title>
        <authorList>
            <person name="Yamashiro T."/>
            <person name="Shiraishi A."/>
            <person name="Satake H."/>
            <person name="Nakayama K."/>
        </authorList>
    </citation>
    <scope>NUCLEOTIDE SEQUENCE</scope>
</reference>
<dbReference type="Gene3D" id="3.50.50.60">
    <property type="entry name" value="FAD/NAD(P)-binding domain"/>
    <property type="match status" value="2"/>
</dbReference>
<feature type="domain" description="FAD/NAD(P)-binding" evidence="1">
    <location>
        <begin position="4"/>
        <end position="148"/>
    </location>
</feature>
<dbReference type="Pfam" id="PF07992">
    <property type="entry name" value="Pyr_redox_2"/>
    <property type="match status" value="1"/>
</dbReference>
<dbReference type="SUPFAM" id="SSF51905">
    <property type="entry name" value="FAD/NAD(P)-binding domain"/>
    <property type="match status" value="1"/>
</dbReference>
<dbReference type="PANTHER" id="PTHR43014">
    <property type="entry name" value="MERCURIC REDUCTASE"/>
    <property type="match status" value="1"/>
</dbReference>
<evidence type="ECO:0000313" key="2">
    <source>
        <dbReference type="EMBL" id="GFD41997.1"/>
    </source>
</evidence>
<comment type="caution">
    <text evidence="2">The sequence shown here is derived from an EMBL/GenBank/DDBJ whole genome shotgun (WGS) entry which is preliminary data.</text>
</comment>
<dbReference type="PRINTS" id="PR00411">
    <property type="entry name" value="PNDRDTASEI"/>
</dbReference>
<organism evidence="2">
    <name type="scientific">Tanacetum cinerariifolium</name>
    <name type="common">Dalmatian daisy</name>
    <name type="synonym">Chrysanthemum cinerariifolium</name>
    <dbReference type="NCBI Taxonomy" id="118510"/>
    <lineage>
        <taxon>Eukaryota</taxon>
        <taxon>Viridiplantae</taxon>
        <taxon>Streptophyta</taxon>
        <taxon>Embryophyta</taxon>
        <taxon>Tracheophyta</taxon>
        <taxon>Spermatophyta</taxon>
        <taxon>Magnoliopsida</taxon>
        <taxon>eudicotyledons</taxon>
        <taxon>Gunneridae</taxon>
        <taxon>Pentapetalae</taxon>
        <taxon>asterids</taxon>
        <taxon>campanulids</taxon>
        <taxon>Asterales</taxon>
        <taxon>Asteraceae</taxon>
        <taxon>Asteroideae</taxon>
        <taxon>Anthemideae</taxon>
        <taxon>Anthemidinae</taxon>
        <taxon>Tanacetum</taxon>
    </lineage>
</organism>
<name>A0A699W409_TANCI</name>
<dbReference type="InterPro" id="IPR036188">
    <property type="entry name" value="FAD/NAD-bd_sf"/>
</dbReference>